<evidence type="ECO:0000256" key="1">
    <source>
        <dbReference type="SAM" id="Phobius"/>
    </source>
</evidence>
<dbReference type="PANTHER" id="PTHR35813">
    <property type="entry name" value="INNER MEMBRANE PROTEIN YBAN"/>
    <property type="match status" value="1"/>
</dbReference>
<dbReference type="Pfam" id="PF04304">
    <property type="entry name" value="DUF454"/>
    <property type="match status" value="1"/>
</dbReference>
<keyword evidence="1" id="KW-0472">Membrane</keyword>
<dbReference type="PANTHER" id="PTHR35813:SF1">
    <property type="entry name" value="INNER MEMBRANE PROTEIN YBAN"/>
    <property type="match status" value="1"/>
</dbReference>
<gene>
    <name evidence="2" type="ordered locus">MCCL_0276</name>
</gene>
<dbReference type="STRING" id="458233.MCCL_0276"/>
<feature type="transmembrane region" description="Helical" evidence="1">
    <location>
        <begin position="99"/>
        <end position="117"/>
    </location>
</feature>
<sequence>MLVKYFLITIGIISTVLGFIGAALPLLPTTPFLLLAVFCFARSSDRFHEWLVRTRLYKSYVQEFYEQKGYTMKKKFQLLLSVYIVVGFSMYMVDHLYVRIGLGIMLFLQTVVLFTFVKTIKE</sequence>
<name>B9E9S2_MACCJ</name>
<feature type="transmembrane region" description="Helical" evidence="1">
    <location>
        <begin position="6"/>
        <end position="39"/>
    </location>
</feature>
<dbReference type="AlphaFoldDB" id="B9E9S2"/>
<protein>
    <recommendedName>
        <fullName evidence="4">DUF454 domain-containing protein</fullName>
    </recommendedName>
</protein>
<dbReference type="eggNOG" id="COG2832">
    <property type="taxonomic scope" value="Bacteria"/>
</dbReference>
<evidence type="ECO:0000313" key="2">
    <source>
        <dbReference type="EMBL" id="BAH16983.1"/>
    </source>
</evidence>
<proteinExistence type="predicted"/>
<accession>B9E9S2</accession>
<keyword evidence="1" id="KW-1133">Transmembrane helix</keyword>
<dbReference type="GO" id="GO:0005886">
    <property type="term" value="C:plasma membrane"/>
    <property type="evidence" value="ECO:0007669"/>
    <property type="project" value="TreeGrafter"/>
</dbReference>
<keyword evidence="1" id="KW-0812">Transmembrane</keyword>
<dbReference type="KEGG" id="mcl:MCCL_0276"/>
<reference evidence="2 3" key="1">
    <citation type="journal article" date="2009" name="J. Bacteriol.">
        <title>Complete genome sequence of Macrococcus caseolyticus strain JCSCS5402, reflecting the ancestral genome of the human-pathogenic staphylococci.</title>
        <authorList>
            <person name="Baba T."/>
            <person name="Kuwahara-Arai K."/>
            <person name="Uchiyama I."/>
            <person name="Takeuchi F."/>
            <person name="Ito T."/>
            <person name="Hiramatsu K."/>
        </authorList>
    </citation>
    <scope>NUCLEOTIDE SEQUENCE [LARGE SCALE GENOMIC DNA]</scope>
    <source>
        <strain evidence="2 3">JCSC5402</strain>
    </source>
</reference>
<organism evidence="2 3">
    <name type="scientific">Macrococcus caseolyticus (strain JCSC5402)</name>
    <name type="common">Macrococcoides caseolyticum</name>
    <dbReference type="NCBI Taxonomy" id="458233"/>
    <lineage>
        <taxon>Bacteria</taxon>
        <taxon>Bacillati</taxon>
        <taxon>Bacillota</taxon>
        <taxon>Bacilli</taxon>
        <taxon>Bacillales</taxon>
        <taxon>Staphylococcaceae</taxon>
        <taxon>Macrococcoides</taxon>
    </lineage>
</organism>
<dbReference type="Proteomes" id="UP000001383">
    <property type="component" value="Chromosome"/>
</dbReference>
<dbReference type="PIRSF" id="PIRSF016789">
    <property type="entry name" value="DUF454"/>
    <property type="match status" value="1"/>
</dbReference>
<dbReference type="InterPro" id="IPR007401">
    <property type="entry name" value="DUF454"/>
</dbReference>
<evidence type="ECO:0000313" key="3">
    <source>
        <dbReference type="Proteomes" id="UP000001383"/>
    </source>
</evidence>
<dbReference type="HOGENOM" id="CLU_113299_3_1_9"/>
<evidence type="ECO:0008006" key="4">
    <source>
        <dbReference type="Google" id="ProtNLM"/>
    </source>
</evidence>
<dbReference type="EMBL" id="AP009484">
    <property type="protein sequence ID" value="BAH16983.1"/>
    <property type="molecule type" value="Genomic_DNA"/>
</dbReference>